<dbReference type="EMBL" id="JXSU01000007">
    <property type="protein sequence ID" value="KIS22792.1"/>
    <property type="molecule type" value="Genomic_DNA"/>
</dbReference>
<dbReference type="HOGENOM" id="CLU_1056499_0_0_9"/>
<dbReference type="OrthoDB" id="4624at2"/>
<name>A0A0D1BSM1_CLOBO</name>
<dbReference type="GO" id="GO:0016020">
    <property type="term" value="C:membrane"/>
    <property type="evidence" value="ECO:0007669"/>
    <property type="project" value="InterPro"/>
</dbReference>
<keyword evidence="1" id="KW-0472">Membrane</keyword>
<dbReference type="RefSeq" id="WP_003488927.1">
    <property type="nucleotide sequence ID" value="NZ_JXSU01000007.1"/>
</dbReference>
<evidence type="ECO:0000313" key="2">
    <source>
        <dbReference type="EMBL" id="KIS22792.1"/>
    </source>
</evidence>
<comment type="caution">
    <text evidence="2">The sequence shown here is derived from an EMBL/GenBank/DDBJ whole genome shotgun (WGS) entry which is preliminary data.</text>
</comment>
<sequence length="261" mass="29116">MKKEIQVKTMVLCGLFIAAAIILRFFSIMVPIAGAGAMRISFAGIFIKMPAVLFGGAIGGVVSGVVDILAYIIKPMGAYIPFLTLTSILSGILTGIIWVKIKNVHIDKIEKYYPIFFIVLGSLSGAIHLMTLLLDKSFSFKIMNILGKKYIFVLSAIEIITIFALIVFIINIKLKNNNTVKHIYEDYMKMILAIGIPGIIVCTLNTYILLMFIPGLQGKSFMFLWIPRIVEEVFMIVFESYAVSLLLRVYESVVLKISNQQ</sequence>
<feature type="transmembrane region" description="Helical" evidence="1">
    <location>
        <begin position="191"/>
        <end position="213"/>
    </location>
</feature>
<evidence type="ECO:0000313" key="3">
    <source>
        <dbReference type="Proteomes" id="UP000032250"/>
    </source>
</evidence>
<feature type="transmembrane region" description="Helical" evidence="1">
    <location>
        <begin position="6"/>
        <end position="30"/>
    </location>
</feature>
<evidence type="ECO:0000256" key="1">
    <source>
        <dbReference type="SAM" id="Phobius"/>
    </source>
</evidence>
<keyword evidence="1" id="KW-0812">Transmembrane</keyword>
<feature type="transmembrane region" description="Helical" evidence="1">
    <location>
        <begin position="233"/>
        <end position="250"/>
    </location>
</feature>
<dbReference type="Pfam" id="PF07155">
    <property type="entry name" value="ECF-ribofla_trS"/>
    <property type="match status" value="1"/>
</dbReference>
<accession>A0A0D1BSM1</accession>
<dbReference type="PATRIC" id="fig|1379739.3.peg.1132"/>
<feature type="transmembrane region" description="Helical" evidence="1">
    <location>
        <begin position="111"/>
        <end position="130"/>
    </location>
</feature>
<reference evidence="2 3" key="1">
    <citation type="submission" date="2014-06" db="EMBL/GenBank/DDBJ databases">
        <title>Genome characterization of distinct group I Clostridium botulinum lineages.</title>
        <authorList>
            <person name="Giordani F."/>
            <person name="Anselmo A."/>
            <person name="Fillo S."/>
            <person name="Palozzi A.M."/>
            <person name="Fortunato A."/>
            <person name="Gentile B."/>
            <person name="Ciammaruconi A."/>
            <person name="Anniballi F."/>
            <person name="De Medici D."/>
            <person name="Lista F."/>
        </authorList>
    </citation>
    <scope>NUCLEOTIDE SEQUENCE [LARGE SCALE GENOMIC DNA]</scope>
    <source>
        <strain evidence="2 3">B2 450</strain>
    </source>
</reference>
<dbReference type="InterPro" id="IPR009825">
    <property type="entry name" value="ECF_substrate-spec-like"/>
</dbReference>
<keyword evidence="1" id="KW-1133">Transmembrane helix</keyword>
<feature type="transmembrane region" description="Helical" evidence="1">
    <location>
        <begin position="79"/>
        <end position="99"/>
    </location>
</feature>
<feature type="transmembrane region" description="Helical" evidence="1">
    <location>
        <begin position="51"/>
        <end position="73"/>
    </location>
</feature>
<gene>
    <name evidence="2" type="ORF">N495_04065</name>
</gene>
<feature type="transmembrane region" description="Helical" evidence="1">
    <location>
        <begin position="150"/>
        <end position="170"/>
    </location>
</feature>
<dbReference type="AlphaFoldDB" id="A0A0D1BSM1"/>
<organism evidence="2 3">
    <name type="scientific">Clostridium botulinum B2 450</name>
    <dbReference type="NCBI Taxonomy" id="1379739"/>
    <lineage>
        <taxon>Bacteria</taxon>
        <taxon>Bacillati</taxon>
        <taxon>Bacillota</taxon>
        <taxon>Clostridia</taxon>
        <taxon>Eubacteriales</taxon>
        <taxon>Clostridiaceae</taxon>
        <taxon>Clostridium</taxon>
    </lineage>
</organism>
<proteinExistence type="predicted"/>
<protein>
    <submittedName>
        <fullName evidence="2">Membrane protein</fullName>
    </submittedName>
</protein>
<dbReference type="Proteomes" id="UP000032250">
    <property type="component" value="Unassembled WGS sequence"/>
</dbReference>
<dbReference type="Gene3D" id="1.10.1760.20">
    <property type="match status" value="1"/>
</dbReference>